<dbReference type="PROSITE" id="PS51257">
    <property type="entry name" value="PROKAR_LIPOPROTEIN"/>
    <property type="match status" value="1"/>
</dbReference>
<reference evidence="1" key="1">
    <citation type="journal article" date="2020" name="Stud. Mycol.">
        <title>101 Dothideomycetes genomes: a test case for predicting lifestyles and emergence of pathogens.</title>
        <authorList>
            <person name="Haridas S."/>
            <person name="Albert R."/>
            <person name="Binder M."/>
            <person name="Bloem J."/>
            <person name="Labutti K."/>
            <person name="Salamov A."/>
            <person name="Andreopoulos B."/>
            <person name="Baker S."/>
            <person name="Barry K."/>
            <person name="Bills G."/>
            <person name="Bluhm B."/>
            <person name="Cannon C."/>
            <person name="Castanera R."/>
            <person name="Culley D."/>
            <person name="Daum C."/>
            <person name="Ezra D."/>
            <person name="Gonzalez J."/>
            <person name="Henrissat B."/>
            <person name="Kuo A."/>
            <person name="Liang C."/>
            <person name="Lipzen A."/>
            <person name="Lutzoni F."/>
            <person name="Magnuson J."/>
            <person name="Mondo S."/>
            <person name="Nolan M."/>
            <person name="Ohm R."/>
            <person name="Pangilinan J."/>
            <person name="Park H.-J."/>
            <person name="Ramirez L."/>
            <person name="Alfaro M."/>
            <person name="Sun H."/>
            <person name="Tritt A."/>
            <person name="Yoshinaga Y."/>
            <person name="Zwiers L.-H."/>
            <person name="Turgeon B."/>
            <person name="Goodwin S."/>
            <person name="Spatafora J."/>
            <person name="Crous P."/>
            <person name="Grigoriev I."/>
        </authorList>
    </citation>
    <scope>NUCLEOTIDE SEQUENCE</scope>
    <source>
        <strain evidence="1">CBS 119925</strain>
    </source>
</reference>
<proteinExistence type="predicted"/>
<protein>
    <submittedName>
        <fullName evidence="1">Uncharacterized protein</fullName>
    </submittedName>
</protein>
<dbReference type="Proteomes" id="UP000799440">
    <property type="component" value="Unassembled WGS sequence"/>
</dbReference>
<accession>A0A6A6V2F5</accession>
<dbReference type="AlphaFoldDB" id="A0A6A6V2F5"/>
<name>A0A6A6V2F5_9PLEO</name>
<dbReference type="EMBL" id="MU006593">
    <property type="protein sequence ID" value="KAF2743914.1"/>
    <property type="molecule type" value="Genomic_DNA"/>
</dbReference>
<evidence type="ECO:0000313" key="1">
    <source>
        <dbReference type="EMBL" id="KAF2743914.1"/>
    </source>
</evidence>
<keyword evidence="2" id="KW-1185">Reference proteome</keyword>
<organism evidence="1 2">
    <name type="scientific">Sporormia fimetaria CBS 119925</name>
    <dbReference type="NCBI Taxonomy" id="1340428"/>
    <lineage>
        <taxon>Eukaryota</taxon>
        <taxon>Fungi</taxon>
        <taxon>Dikarya</taxon>
        <taxon>Ascomycota</taxon>
        <taxon>Pezizomycotina</taxon>
        <taxon>Dothideomycetes</taxon>
        <taxon>Pleosporomycetidae</taxon>
        <taxon>Pleosporales</taxon>
        <taxon>Sporormiaceae</taxon>
        <taxon>Sporormia</taxon>
    </lineage>
</organism>
<sequence>MLHVLRPHPASTPAVYGCANNKAITPLAGSDLRHVLNILPDNELWVVNIPVTDPEATTHQAFPITVTTKCGAEQSGPSSNVPTVRSWAGRLLRG</sequence>
<gene>
    <name evidence="1" type="ORF">M011DRAFT_471039</name>
</gene>
<evidence type="ECO:0000313" key="2">
    <source>
        <dbReference type="Proteomes" id="UP000799440"/>
    </source>
</evidence>